<dbReference type="PANTHER" id="PTHR45890">
    <property type="entry name" value="AARF DOMAIN CONTAINING KINASE 2 (PREDICTED)"/>
    <property type="match status" value="1"/>
</dbReference>
<dbReference type="InterPro" id="IPR004147">
    <property type="entry name" value="ABC1_dom"/>
</dbReference>
<feature type="domain" description="ABC1 atypical kinase-like" evidence="2">
    <location>
        <begin position="205"/>
        <end position="257"/>
    </location>
</feature>
<dbReference type="CDD" id="cd13971">
    <property type="entry name" value="ADCK2-like"/>
    <property type="match status" value="1"/>
</dbReference>
<dbReference type="Pfam" id="PF03109">
    <property type="entry name" value="ABC1"/>
    <property type="match status" value="2"/>
</dbReference>
<dbReference type="STRING" id="619300.G3AH08"/>
<proteinExistence type="inferred from homology"/>
<comment type="similarity">
    <text evidence="1">Belongs to the protein kinase superfamily. ADCK protein kinase family.</text>
</comment>
<dbReference type="RefSeq" id="XP_007372850.1">
    <property type="nucleotide sequence ID" value="XM_007372788.1"/>
</dbReference>
<protein>
    <recommendedName>
        <fullName evidence="2">ABC1 atypical kinase-like domain-containing protein</fullName>
    </recommendedName>
</protein>
<dbReference type="InterPro" id="IPR044095">
    <property type="entry name" value="ADCK2_dom"/>
</dbReference>
<dbReference type="FunCoup" id="G3AH08">
    <property type="interactions" value="93"/>
</dbReference>
<dbReference type="AlphaFoldDB" id="G3AH08"/>
<dbReference type="GO" id="GO:0007005">
    <property type="term" value="P:mitochondrion organization"/>
    <property type="evidence" value="ECO:0007669"/>
    <property type="project" value="EnsemblFungi"/>
</dbReference>
<evidence type="ECO:0000259" key="2">
    <source>
        <dbReference type="Pfam" id="PF03109"/>
    </source>
</evidence>
<reference evidence="3 4" key="1">
    <citation type="journal article" date="2011" name="Proc. Natl. Acad. Sci. U.S.A.">
        <title>Comparative genomics of xylose-fermenting fungi for enhanced biofuel production.</title>
        <authorList>
            <person name="Wohlbach D.J."/>
            <person name="Kuo A."/>
            <person name="Sato T.K."/>
            <person name="Potts K.M."/>
            <person name="Salamov A.A."/>
            <person name="LaButti K.M."/>
            <person name="Sun H."/>
            <person name="Clum A."/>
            <person name="Pangilinan J.L."/>
            <person name="Lindquist E.A."/>
            <person name="Lucas S."/>
            <person name="Lapidus A."/>
            <person name="Jin M."/>
            <person name="Gunawan C."/>
            <person name="Balan V."/>
            <person name="Dale B.E."/>
            <person name="Jeffries T.W."/>
            <person name="Zinkel R."/>
            <person name="Barry K.W."/>
            <person name="Grigoriev I.V."/>
            <person name="Gasch A.P."/>
        </authorList>
    </citation>
    <scope>NUCLEOTIDE SEQUENCE [LARGE SCALE GENOMIC DNA]</scope>
    <source>
        <strain evidence="4">NRRL Y-27907 / 11-Y1</strain>
    </source>
</reference>
<name>G3AH08_SPAPN</name>
<dbReference type="InterPro" id="IPR052402">
    <property type="entry name" value="ADCK_kinase"/>
</dbReference>
<keyword evidence="4" id="KW-1185">Reference proteome</keyword>
<dbReference type="OrthoDB" id="1290869at2759"/>
<accession>G3AH08</accession>
<dbReference type="GO" id="GO:0044289">
    <property type="term" value="C:mitochondrial inner-outer membrane contact site"/>
    <property type="evidence" value="ECO:0007669"/>
    <property type="project" value="EnsemblFungi"/>
</dbReference>
<dbReference type="PANTHER" id="PTHR45890:SF1">
    <property type="entry name" value="AARF DOMAIN CONTAINING KINASE 2"/>
    <property type="match status" value="1"/>
</dbReference>
<evidence type="ECO:0000256" key="1">
    <source>
        <dbReference type="ARBA" id="ARBA00009670"/>
    </source>
</evidence>
<sequence length="688" mass="79246">MIPRVFKPNILFKARCAVRFSTRTYYAPKPRLNHRVLGAATGVVSASILLYYNSQRISNDVHALDTSIHELPVQEVTRGETYEMSLYKASQREETEQYEEFRIQKKSHPNIIKRIYYYIRFTLTDYVIDPTITFIRFMELSLIFVPLLITSPICWIGKRNSGAKLWYKMLRHAAELAGASFIKLGQWAASRTDIFSQEMCHELGQLHSNVKPHSLRATKKIISKSFGDVPFDEIFDEFNEEPIGVGAIAQVYIGKLSQKTLERIDDEESHEGKDRWHLKLFQKILSSELHEPLSSSQWVAIKVLHPNVEVKISRDLKIMKFFAHLVNVLPTMEWLSLPDEVEQFSILMRLQLDLRIEALNLARFRSNFKDRLDIHFPKAFLQFTTRDVLVESFIVGVPMSKMLSLKDNFGKNLSKEVSDKGLDAFLKMLILDNFVHADLHPGNMMVRFYKNDLFQSEKEYKIVKSSQEVDNDKIVHELLALGNDEAAWCRKLAELYRDGYHAEVCFLDVGLVTELNEVDRVNFLDLFKALSEFDGYHAGELMVERSRTPETVIDKEMFAFKVEKLVDRMKSRTFTLGNISIGDLLDQVIGMVRKHHVRMEGDFITVVVAILLLEGIGRQLDPQLDLFASSLPVLRKLGVSKEGREILTNENALSMIKVWLALEVRQFINASIRDIHVLVKADMLSPNV</sequence>
<dbReference type="InParanoid" id="G3AH08"/>
<dbReference type="GeneID" id="18874982"/>
<dbReference type="KEGG" id="spaa:SPAPADRAFT_64563"/>
<dbReference type="Proteomes" id="UP000000709">
    <property type="component" value="Unassembled WGS sequence"/>
</dbReference>
<dbReference type="GO" id="GO:0055091">
    <property type="term" value="P:phospholipid homeostasis"/>
    <property type="evidence" value="ECO:0007669"/>
    <property type="project" value="EnsemblFungi"/>
</dbReference>
<evidence type="ECO:0000313" key="3">
    <source>
        <dbReference type="EMBL" id="EGW35438.1"/>
    </source>
</evidence>
<organism evidence="4">
    <name type="scientific">Spathaspora passalidarum (strain NRRL Y-27907 / 11-Y1)</name>
    <dbReference type="NCBI Taxonomy" id="619300"/>
    <lineage>
        <taxon>Eukaryota</taxon>
        <taxon>Fungi</taxon>
        <taxon>Dikarya</taxon>
        <taxon>Ascomycota</taxon>
        <taxon>Saccharomycotina</taxon>
        <taxon>Pichiomycetes</taxon>
        <taxon>Debaryomycetaceae</taxon>
        <taxon>Spathaspora</taxon>
    </lineage>
</organism>
<dbReference type="eggNOG" id="KOG1236">
    <property type="taxonomic scope" value="Eukaryota"/>
</dbReference>
<gene>
    <name evidence="3" type="ORF">SPAPADRAFT_64563</name>
</gene>
<dbReference type="OMA" id="SMVRTHH"/>
<feature type="domain" description="ABC1 atypical kinase-like" evidence="2">
    <location>
        <begin position="293"/>
        <end position="447"/>
    </location>
</feature>
<evidence type="ECO:0000313" key="4">
    <source>
        <dbReference type="Proteomes" id="UP000000709"/>
    </source>
</evidence>
<dbReference type="GO" id="GO:0005743">
    <property type="term" value="C:mitochondrial inner membrane"/>
    <property type="evidence" value="ECO:0007669"/>
    <property type="project" value="EnsemblFungi"/>
</dbReference>
<dbReference type="EMBL" id="GL996499">
    <property type="protein sequence ID" value="EGW35438.1"/>
    <property type="molecule type" value="Genomic_DNA"/>
</dbReference>
<dbReference type="InterPro" id="IPR011009">
    <property type="entry name" value="Kinase-like_dom_sf"/>
</dbReference>
<dbReference type="SUPFAM" id="SSF56112">
    <property type="entry name" value="Protein kinase-like (PK-like)"/>
    <property type="match status" value="1"/>
</dbReference>
<dbReference type="HOGENOM" id="CLU_006533_6_0_1"/>